<proteinExistence type="predicted"/>
<dbReference type="Proteomes" id="UP000050360">
    <property type="component" value="Unassembled WGS sequence"/>
</dbReference>
<protein>
    <submittedName>
        <fullName evidence="1">Uncharacterized protein</fullName>
    </submittedName>
</protein>
<accession>A0A0P8A6L7</accession>
<comment type="caution">
    <text evidence="1">The sequence shown here is derived from an EMBL/GenBank/DDBJ whole genome shotgun (WGS) entry which is preliminary data.</text>
</comment>
<evidence type="ECO:0000313" key="1">
    <source>
        <dbReference type="EMBL" id="KPQ43763.1"/>
    </source>
</evidence>
<dbReference type="AlphaFoldDB" id="A0A0P8A6L7"/>
<dbReference type="EMBL" id="LKCM01000128">
    <property type="protein sequence ID" value="KPQ43763.1"/>
    <property type="molecule type" value="Genomic_DNA"/>
</dbReference>
<sequence>MRDILQGKLRNIDSFSDPLVLKILILMDKVGILTSKRIAEILNISRDGPPVEQKMEQLKRLGLVRVTGRKSFGVRRATNLWEPTEAGKMFIANTGKNSTLPRIKLSEMSGEVKNICSEILTLLEIPKSIEALDMNLKAAGIKMRKYKLGDLLRVLEAAKLIKRTQIRKEIKVLARIDVTEISDVPGGIVTYIKIKGADINSAEI</sequence>
<name>A0A0P8A6L7_9EURY</name>
<reference evidence="1 2" key="1">
    <citation type="submission" date="2015-09" db="EMBL/GenBank/DDBJ databases">
        <title>A metagenomics-based metabolic model of nitrate-dependent anaerobic oxidation of methane by Methanoperedens-like archaea.</title>
        <authorList>
            <person name="Arshad A."/>
            <person name="Speth D.R."/>
            <person name="De Graaf R.M."/>
            <person name="Op Den Camp H.J."/>
            <person name="Jetten M.S."/>
            <person name="Welte C.U."/>
        </authorList>
    </citation>
    <scope>NUCLEOTIDE SEQUENCE [LARGE SCALE GENOMIC DNA]</scope>
</reference>
<organism evidence="1 2">
    <name type="scientific">Candidatus Methanoperedens nitratireducens</name>
    <dbReference type="NCBI Taxonomy" id="1392998"/>
    <lineage>
        <taxon>Archaea</taxon>
        <taxon>Methanobacteriati</taxon>
        <taxon>Methanobacteriota</taxon>
        <taxon>Stenosarchaea group</taxon>
        <taxon>Methanomicrobia</taxon>
        <taxon>Methanosarcinales</taxon>
        <taxon>ANME-2 cluster</taxon>
        <taxon>Candidatus Methanoperedentaceae</taxon>
        <taxon>Candidatus Methanoperedens</taxon>
    </lineage>
</organism>
<evidence type="ECO:0000313" key="2">
    <source>
        <dbReference type="Proteomes" id="UP000050360"/>
    </source>
</evidence>
<gene>
    <name evidence="1" type="ORF">MPEBLZ_01637</name>
</gene>